<dbReference type="OrthoDB" id="9814110at2"/>
<reference evidence="3 4" key="1">
    <citation type="submission" date="2017-08" db="EMBL/GenBank/DDBJ databases">
        <authorList>
            <person name="de Groot N.N."/>
        </authorList>
    </citation>
    <scope>NUCLEOTIDE SEQUENCE [LARGE SCALE GENOMIC DNA]</scope>
    <source>
        <strain evidence="3 4">JC85</strain>
    </source>
</reference>
<dbReference type="GO" id="GO:0016779">
    <property type="term" value="F:nucleotidyltransferase activity"/>
    <property type="evidence" value="ECO:0007669"/>
    <property type="project" value="UniProtKB-ARBA"/>
</dbReference>
<evidence type="ECO:0000256" key="1">
    <source>
        <dbReference type="ARBA" id="ARBA00022842"/>
    </source>
</evidence>
<evidence type="ECO:0000313" key="3">
    <source>
        <dbReference type="EMBL" id="SOC36970.1"/>
    </source>
</evidence>
<dbReference type="GO" id="GO:0016301">
    <property type="term" value="F:kinase activity"/>
    <property type="evidence" value="ECO:0007669"/>
    <property type="project" value="UniProtKB-KW"/>
</dbReference>
<keyword evidence="1" id="KW-0460">Magnesium</keyword>
<dbReference type="AlphaFoldDB" id="A0A285U4V7"/>
<keyword evidence="3" id="KW-0418">Kinase</keyword>
<keyword evidence="3" id="KW-0808">Transferase</keyword>
<dbReference type="RefSeq" id="WP_097137289.1">
    <property type="nucleotide sequence ID" value="NZ_OBQD01000003.1"/>
</dbReference>
<protein>
    <submittedName>
        <fullName evidence="3">Choline kinase</fullName>
    </submittedName>
</protein>
<accession>A0A285U4V7</accession>
<dbReference type="InterPro" id="IPR025877">
    <property type="entry name" value="MobA-like_NTP_Trfase"/>
</dbReference>
<name>A0A285U4V7_9HYPH</name>
<evidence type="ECO:0000313" key="4">
    <source>
        <dbReference type="Proteomes" id="UP000219167"/>
    </source>
</evidence>
<organism evidence="3 4">
    <name type="scientific">Rhizobium subbaraonis</name>
    <dbReference type="NCBI Taxonomy" id="908946"/>
    <lineage>
        <taxon>Bacteria</taxon>
        <taxon>Pseudomonadati</taxon>
        <taxon>Pseudomonadota</taxon>
        <taxon>Alphaproteobacteria</taxon>
        <taxon>Hyphomicrobiales</taxon>
        <taxon>Rhizobiaceae</taxon>
        <taxon>Rhizobium/Agrobacterium group</taxon>
        <taxon>Rhizobium</taxon>
    </lineage>
</organism>
<keyword evidence="4" id="KW-1185">Reference proteome</keyword>
<proteinExistence type="predicted"/>
<dbReference type="Gene3D" id="3.90.550.10">
    <property type="entry name" value="Spore Coat Polysaccharide Biosynthesis Protein SpsA, Chain A"/>
    <property type="match status" value="1"/>
</dbReference>
<sequence length="227" mass="25199">MPTVKNAVIAAAGLGSRLGHGKPKCLVEIDGVSILSHLLSLLNDVEDVRVVIGFEERAVISEIKRIRPDVIAVRNPDFRSTTTLHSYAAGARYLKGDCLFMDGDILFEPDSFKRFVATCKPDRPRLAITKTKTKDAVFLDLEGDMVTRLRRGEPSEYEWANVAWLPVGFFEHLENTPVFEHLAQFMPIEAGILTSYEIDTETDLLQAQQNRHLFCLDTAATAGALAP</sequence>
<feature type="domain" description="MobA-like NTP transferase" evidence="2">
    <location>
        <begin position="7"/>
        <end position="135"/>
    </location>
</feature>
<evidence type="ECO:0000259" key="2">
    <source>
        <dbReference type="Pfam" id="PF12804"/>
    </source>
</evidence>
<gene>
    <name evidence="3" type="ORF">SAMN05892877_103311</name>
</gene>
<dbReference type="PANTHER" id="PTHR43777:SF1">
    <property type="entry name" value="MOLYBDENUM COFACTOR CYTIDYLYLTRANSFERASE"/>
    <property type="match status" value="1"/>
</dbReference>
<dbReference type="Pfam" id="PF12804">
    <property type="entry name" value="NTP_transf_3"/>
    <property type="match status" value="1"/>
</dbReference>
<dbReference type="PANTHER" id="PTHR43777">
    <property type="entry name" value="MOLYBDENUM COFACTOR CYTIDYLYLTRANSFERASE"/>
    <property type="match status" value="1"/>
</dbReference>
<dbReference type="SUPFAM" id="SSF53448">
    <property type="entry name" value="Nucleotide-diphospho-sugar transferases"/>
    <property type="match status" value="1"/>
</dbReference>
<dbReference type="Proteomes" id="UP000219167">
    <property type="component" value="Unassembled WGS sequence"/>
</dbReference>
<dbReference type="InterPro" id="IPR029044">
    <property type="entry name" value="Nucleotide-diphossugar_trans"/>
</dbReference>
<dbReference type="EMBL" id="OBQD01000003">
    <property type="protein sequence ID" value="SOC36970.1"/>
    <property type="molecule type" value="Genomic_DNA"/>
</dbReference>